<evidence type="ECO:0000313" key="6">
    <source>
        <dbReference type="Proteomes" id="UP000245068"/>
    </source>
</evidence>
<evidence type="ECO:0000259" key="2">
    <source>
        <dbReference type="Pfam" id="PF24732"/>
    </source>
</evidence>
<dbReference type="AlphaFoldDB" id="A0A2T8WZ76"/>
<protein>
    <recommendedName>
        <fullName evidence="2">ParE-like toxin domain-containing protein</fullName>
    </recommendedName>
</protein>
<feature type="compositionally biased region" description="Basic and acidic residues" evidence="1">
    <location>
        <begin position="1"/>
        <end position="10"/>
    </location>
</feature>
<dbReference type="Proteomes" id="UP000245068">
    <property type="component" value="Unassembled WGS sequence"/>
</dbReference>
<evidence type="ECO:0000313" key="7">
    <source>
        <dbReference type="Proteomes" id="UP000245551"/>
    </source>
</evidence>
<proteinExistence type="predicted"/>
<dbReference type="GeneID" id="66755805"/>
<dbReference type="InterPro" id="IPR056925">
    <property type="entry name" value="ParE-like"/>
</dbReference>
<evidence type="ECO:0000313" key="3">
    <source>
        <dbReference type="EMBL" id="ECT7279556.1"/>
    </source>
</evidence>
<dbReference type="Pfam" id="PF24732">
    <property type="entry name" value="ParE_like"/>
    <property type="match status" value="1"/>
</dbReference>
<dbReference type="Proteomes" id="UP000245551">
    <property type="component" value="Unassembled WGS sequence"/>
</dbReference>
<evidence type="ECO:0000313" key="4">
    <source>
        <dbReference type="EMBL" id="PVJ43718.1"/>
    </source>
</evidence>
<reference evidence="6 7" key="1">
    <citation type="submission" date="2018-04" db="EMBL/GenBank/DDBJ databases">
        <title>Serotype diversity and antimicrobial resistance among Salmonella enterica isolated from patients at an equine referral hospital.</title>
        <authorList>
            <person name="Leon I.M."/>
            <person name="Lawhon S.D."/>
            <person name="Norman K.N."/>
            <person name="Threadgill D.S."/>
            <person name="Ohta N."/>
            <person name="Vinasco J."/>
            <person name="Scott H.M."/>
        </authorList>
    </citation>
    <scope>NUCLEOTIDE SEQUENCE [LARGE SCALE GENOMIC DNA]</scope>
    <source>
        <strain evidence="5 6">159</strain>
        <strain evidence="4 7">230</strain>
    </source>
</reference>
<name>A0A2T8WZ76_SALET</name>
<dbReference type="RefSeq" id="WP_023207951.1">
    <property type="nucleotide sequence ID" value="NZ_CP024165.1"/>
</dbReference>
<dbReference type="EMBL" id="AAKNPZ010000001">
    <property type="protein sequence ID" value="ECT7279556.1"/>
    <property type="molecule type" value="Genomic_DNA"/>
</dbReference>
<accession>A0A2T8WZ76</accession>
<sequence length="85" mass="10577">MKLIIPDRYRQNRKKPRGKPERAARVAYNRLLNDDWSHVRRLERVPPARVINVMYRYRLLSLDEGQTWELLNHNEYVKRIRRCYR</sequence>
<dbReference type="EMBL" id="QDLV01000023">
    <property type="protein sequence ID" value="PVJ43718.1"/>
    <property type="molecule type" value="Genomic_DNA"/>
</dbReference>
<gene>
    <name evidence="3" type="ORF">A9W71_01230</name>
    <name evidence="5" type="ORF">C4784_27740</name>
    <name evidence="4" type="ORF">C4855_21385</name>
</gene>
<feature type="region of interest" description="Disordered" evidence="1">
    <location>
        <begin position="1"/>
        <end position="22"/>
    </location>
</feature>
<dbReference type="EMBL" id="QDOO01000072">
    <property type="protein sequence ID" value="PVM62539.1"/>
    <property type="molecule type" value="Genomic_DNA"/>
</dbReference>
<organism evidence="4 7">
    <name type="scientific">Salmonella enterica subsp. enterica serovar Gaminara</name>
    <dbReference type="NCBI Taxonomy" id="913070"/>
    <lineage>
        <taxon>Bacteria</taxon>
        <taxon>Pseudomonadati</taxon>
        <taxon>Pseudomonadota</taxon>
        <taxon>Gammaproteobacteria</taxon>
        <taxon>Enterobacterales</taxon>
        <taxon>Enterobacteriaceae</taxon>
        <taxon>Salmonella</taxon>
    </lineage>
</organism>
<reference evidence="3" key="2">
    <citation type="submission" date="2018-07" db="EMBL/GenBank/DDBJ databases">
        <authorList>
            <consortium name="NARMS: The National Antimicrobial Resistance Monitoring System"/>
        </authorList>
    </citation>
    <scope>NUCLEOTIDE SEQUENCE</scope>
    <source>
        <strain evidence="3">CVM N42501</strain>
    </source>
</reference>
<comment type="caution">
    <text evidence="4">The sequence shown here is derived from an EMBL/GenBank/DDBJ whole genome shotgun (WGS) entry which is preliminary data.</text>
</comment>
<feature type="domain" description="ParE-like toxin" evidence="2">
    <location>
        <begin position="24"/>
        <end position="76"/>
    </location>
</feature>
<evidence type="ECO:0000256" key="1">
    <source>
        <dbReference type="SAM" id="MobiDB-lite"/>
    </source>
</evidence>
<evidence type="ECO:0000313" key="5">
    <source>
        <dbReference type="EMBL" id="PVM62539.1"/>
    </source>
</evidence>